<evidence type="ECO:0000313" key="3">
    <source>
        <dbReference type="EMBL" id="KAH3781806.1"/>
    </source>
</evidence>
<evidence type="ECO:0000313" key="4">
    <source>
        <dbReference type="Proteomes" id="UP000828390"/>
    </source>
</evidence>
<reference evidence="2" key="1">
    <citation type="journal article" date="2019" name="bioRxiv">
        <title>The Genome of the Zebra Mussel, Dreissena polymorpha: A Resource for Invasive Species Research.</title>
        <authorList>
            <person name="McCartney M.A."/>
            <person name="Auch B."/>
            <person name="Kono T."/>
            <person name="Mallez S."/>
            <person name="Zhang Y."/>
            <person name="Obille A."/>
            <person name="Becker A."/>
            <person name="Abrahante J.E."/>
            <person name="Garbe J."/>
            <person name="Badalamenti J.P."/>
            <person name="Herman A."/>
            <person name="Mangelson H."/>
            <person name="Liachko I."/>
            <person name="Sullivan S."/>
            <person name="Sone E.D."/>
            <person name="Koren S."/>
            <person name="Silverstein K.A.T."/>
            <person name="Beckman K.B."/>
            <person name="Gohl D.M."/>
        </authorList>
    </citation>
    <scope>NUCLEOTIDE SEQUENCE</scope>
    <source>
        <strain evidence="2">Duluth1</strain>
        <tissue evidence="2">Whole animal</tissue>
    </source>
</reference>
<evidence type="ECO:0000313" key="1">
    <source>
        <dbReference type="EMBL" id="KAH3781802.1"/>
    </source>
</evidence>
<accession>A0A9D4IQY2</accession>
<reference evidence="2" key="2">
    <citation type="submission" date="2020-11" db="EMBL/GenBank/DDBJ databases">
        <authorList>
            <person name="McCartney M.A."/>
            <person name="Auch B."/>
            <person name="Kono T."/>
            <person name="Mallez S."/>
            <person name="Becker A."/>
            <person name="Gohl D.M."/>
            <person name="Silverstein K.A.T."/>
            <person name="Koren S."/>
            <person name="Bechman K.B."/>
            <person name="Herman A."/>
            <person name="Abrahante J.E."/>
            <person name="Garbe J."/>
        </authorList>
    </citation>
    <scope>NUCLEOTIDE SEQUENCE</scope>
    <source>
        <strain evidence="2">Duluth1</strain>
        <tissue evidence="2">Whole animal</tissue>
    </source>
</reference>
<keyword evidence="4" id="KW-1185">Reference proteome</keyword>
<dbReference type="EMBL" id="JAIWYP010000008">
    <property type="protein sequence ID" value="KAH3781806.1"/>
    <property type="molecule type" value="Genomic_DNA"/>
</dbReference>
<evidence type="ECO:0000313" key="2">
    <source>
        <dbReference type="EMBL" id="KAH3781804.1"/>
    </source>
</evidence>
<organism evidence="2 4">
    <name type="scientific">Dreissena polymorpha</name>
    <name type="common">Zebra mussel</name>
    <name type="synonym">Mytilus polymorpha</name>
    <dbReference type="NCBI Taxonomy" id="45954"/>
    <lineage>
        <taxon>Eukaryota</taxon>
        <taxon>Metazoa</taxon>
        <taxon>Spiralia</taxon>
        <taxon>Lophotrochozoa</taxon>
        <taxon>Mollusca</taxon>
        <taxon>Bivalvia</taxon>
        <taxon>Autobranchia</taxon>
        <taxon>Heteroconchia</taxon>
        <taxon>Euheterodonta</taxon>
        <taxon>Imparidentia</taxon>
        <taxon>Neoheterodontei</taxon>
        <taxon>Myida</taxon>
        <taxon>Dreissenoidea</taxon>
        <taxon>Dreissenidae</taxon>
        <taxon>Dreissena</taxon>
    </lineage>
</organism>
<dbReference type="EMBL" id="JAIWYP010000008">
    <property type="protein sequence ID" value="KAH3781804.1"/>
    <property type="molecule type" value="Genomic_DNA"/>
</dbReference>
<gene>
    <name evidence="1" type="ORF">DPMN_159709</name>
    <name evidence="2" type="ORF">DPMN_159711</name>
    <name evidence="3" type="ORF">DPMN_159713</name>
</gene>
<dbReference type="AlphaFoldDB" id="A0A9D4IQY2"/>
<protein>
    <submittedName>
        <fullName evidence="2">Uncharacterized protein</fullName>
    </submittedName>
</protein>
<sequence>MQAVHLRLIDNTMFVNYCWGMLFHSRIKAGRNWLRFLGAGRWVLKRLPNSSQTCSMGDMSSDSDGQFTAAIPLVARKALVSRAECAGVLSCWNNHPLRLRCINGETTGAYTVSMYRLAVTLPWRMTRSVL</sequence>
<dbReference type="EMBL" id="JAIWYP010000008">
    <property type="protein sequence ID" value="KAH3781802.1"/>
    <property type="molecule type" value="Genomic_DNA"/>
</dbReference>
<proteinExistence type="predicted"/>
<comment type="caution">
    <text evidence="2">The sequence shown here is derived from an EMBL/GenBank/DDBJ whole genome shotgun (WGS) entry which is preliminary data.</text>
</comment>
<name>A0A9D4IQY2_DREPO</name>
<dbReference type="Proteomes" id="UP000828390">
    <property type="component" value="Unassembled WGS sequence"/>
</dbReference>